<evidence type="ECO:0000256" key="1">
    <source>
        <dbReference type="SAM" id="MobiDB-lite"/>
    </source>
</evidence>
<gene>
    <name evidence="2" type="ORF">Slin15195_G063810</name>
</gene>
<evidence type="ECO:0000313" key="2">
    <source>
        <dbReference type="EMBL" id="USW53062.1"/>
    </source>
</evidence>
<proteinExistence type="predicted"/>
<name>A0A9Q9AP22_9PEZI</name>
<sequence>MAVKVCKTESMQVPAWRGTVGVVKRSCSRDLNVVWAAIWNDVSLPPTALPNPQVAIVTVVPIPAAASPYPSKPSTNEFSYEHYDEAKDTDKADRTTVHNAFDAWSEVLQAAIQSLGDTSDDTFSRWFPSEALLRLFKPDATNPAPQPRVASLINDHNDYRSACGPDKKTKAYFTDDDRFHICPRGLSQVTSAREVDRSKLETQVGADRNSLTGTLIHEFMHWNRVGNDLPRSAGHIVDVQYGAGNCMRMNDGKKKQETFINADSYKWCALNAYYNSRCNKKFGDPFITSEDFEESSAELEESPLYDPALSSGSLASV</sequence>
<dbReference type="AlphaFoldDB" id="A0A9Q9AP22"/>
<dbReference type="GO" id="GO:0008237">
    <property type="term" value="F:metallopeptidase activity"/>
    <property type="evidence" value="ECO:0007669"/>
    <property type="project" value="InterPro"/>
</dbReference>
<evidence type="ECO:0000313" key="3">
    <source>
        <dbReference type="Proteomes" id="UP001056384"/>
    </source>
</evidence>
<dbReference type="Proteomes" id="UP001056384">
    <property type="component" value="Chromosome 5"/>
</dbReference>
<reference evidence="2" key="1">
    <citation type="submission" date="2022-06" db="EMBL/GenBank/DDBJ databases">
        <title>Complete genome sequences of two strains of the flax pathogen Septoria linicola.</title>
        <authorList>
            <person name="Lapalu N."/>
            <person name="Simon A."/>
            <person name="Demenou B."/>
            <person name="Paumier D."/>
            <person name="Guillot M.-P."/>
            <person name="Gout L."/>
            <person name="Valade R."/>
        </authorList>
    </citation>
    <scope>NUCLEOTIDE SEQUENCE</scope>
    <source>
        <strain evidence="2">SE15195</strain>
    </source>
</reference>
<dbReference type="EMBL" id="CP099422">
    <property type="protein sequence ID" value="USW53062.1"/>
    <property type="molecule type" value="Genomic_DNA"/>
</dbReference>
<dbReference type="Gene3D" id="3.40.390.10">
    <property type="entry name" value="Collagenase (Catalytic Domain)"/>
    <property type="match status" value="1"/>
</dbReference>
<keyword evidence="3" id="KW-1185">Reference proteome</keyword>
<organism evidence="2 3">
    <name type="scientific">Septoria linicola</name>
    <dbReference type="NCBI Taxonomy" id="215465"/>
    <lineage>
        <taxon>Eukaryota</taxon>
        <taxon>Fungi</taxon>
        <taxon>Dikarya</taxon>
        <taxon>Ascomycota</taxon>
        <taxon>Pezizomycotina</taxon>
        <taxon>Dothideomycetes</taxon>
        <taxon>Dothideomycetidae</taxon>
        <taxon>Mycosphaerellales</taxon>
        <taxon>Mycosphaerellaceae</taxon>
        <taxon>Septoria</taxon>
    </lineage>
</organism>
<dbReference type="SUPFAM" id="SSF55486">
    <property type="entry name" value="Metalloproteases ('zincins'), catalytic domain"/>
    <property type="match status" value="1"/>
</dbReference>
<dbReference type="InterPro" id="IPR024079">
    <property type="entry name" value="MetalloPept_cat_dom_sf"/>
</dbReference>
<accession>A0A9Q9AP22</accession>
<feature type="region of interest" description="Disordered" evidence="1">
    <location>
        <begin position="298"/>
        <end position="317"/>
    </location>
</feature>
<protein>
    <submittedName>
        <fullName evidence="2">Metallopeptidase, catalytic domain superfamily</fullName>
    </submittedName>
</protein>